<feature type="compositionally biased region" description="Gly residues" evidence="7">
    <location>
        <begin position="187"/>
        <end position="196"/>
    </location>
</feature>
<sequence length="1069" mass="116802">MGGSQLTQLRSKLKESGLSRQSNPKDAKKRARQRKDLSSASLKHRNSKLDAIHDQFNLFDVRDEKKKFSVVTRSGKEEGGAKGMPGKARAAGIESRKKTLLPMLDARTHASTFVDHRFGESASYLTPEEKALERFTAERQSRLGGASANANKRMRFNLEDDTDAGGEISLTHGGRKLGFGDEDQLEDGGGWGGLGVSEGANRQPLVNPRKMGAVAEPEEEDLIVREMLQDDGRKKSHNEIMQEVMAKSKFHKAERQKMKSADDDTRLELDNELKDLRKLLVGGPAGSSKPSSGSAGGPSAVGEDDEEEDEDEEGEEDASDAEDSESASDEGSDGEGSTYELNDEELEAALAASSSKSGVDRDLLRKLIGSAADERSPSPEPTTSAAPAERPPPAEVEAESKDPYDLYVKQLALEPRAHATDRLKTPLELAQEAAEQLKKQEERRLKRARGEADDSDDEEAGADGKKKRERKRAPQGDDLDDDYLQEQYGSDVEEAPAADGPEGLGAGLEDSEQIVLEGESEDEEASEDEDASGDESGEDDGEAEDDDDEMDVGDLDAEDSEVDAAEQGEQEALVAPSGASFDAAGELPYTFPCPSSHAEFAKLLSSSGIKEEDTITVVKRIRTLYHPGLAEGNKEKMQVFANVLLDHVIYLAASSSPTAFETINSILPPLLTLSHSYPLTCAPHYVKKIGLMHKNLLRGLIKGPLDPSAKTWPGAAELTLLRLVGMVWSTSDLSHPVAAPALLLISEYLSQCRIRSLADIASGLFLCSLVAQYEEQSHRIVPEALNFLTNVIALLLPTSPSIVTSFPGSFPTPDLGQEHVKPLKLRSNSSATAHLELTAPVDLLSALKAKSKSSSAEADQIKLDLIASALKLSEAHRAMYADSEALIELFSPLVRVLKAVKRSKLPSSLAVSLFMIGETSDETEIVSIAQTEVARVHEALARALTFAGQSRRPLYLQHHKPIPLATYLPKFDEGFNPNRRFDPDSERAEASKLRALYRKEKKGAVRELRNDNRFLAVEEAKRKQEENQQYEKKISKIVSSLQDERAEEKAFERTKEKGKRRDKARAGRR</sequence>
<evidence type="ECO:0000256" key="4">
    <source>
        <dbReference type="ARBA" id="ARBA00022552"/>
    </source>
</evidence>
<dbReference type="Pfam" id="PF04147">
    <property type="entry name" value="Nop14"/>
    <property type="match status" value="2"/>
</dbReference>
<dbReference type="OrthoDB" id="441771at2759"/>
<evidence type="ECO:0000256" key="1">
    <source>
        <dbReference type="ARBA" id="ARBA00004604"/>
    </source>
</evidence>
<dbReference type="PANTHER" id="PTHR23183:SF0">
    <property type="entry name" value="NUCLEOLAR PROTEIN 14"/>
    <property type="match status" value="1"/>
</dbReference>
<comment type="similarity">
    <text evidence="2">Belongs to the NOP14 family.</text>
</comment>
<feature type="compositionally biased region" description="Acidic residues" evidence="7">
    <location>
        <begin position="302"/>
        <end position="333"/>
    </location>
</feature>
<dbReference type="STRING" id="741276.A0A2S5B2D8"/>
<feature type="compositionally biased region" description="Low complexity" evidence="7">
    <location>
        <begin position="286"/>
        <end position="300"/>
    </location>
</feature>
<dbReference type="InterPro" id="IPR007276">
    <property type="entry name" value="Nop14"/>
</dbReference>
<evidence type="ECO:0000256" key="3">
    <source>
        <dbReference type="ARBA" id="ARBA00022517"/>
    </source>
</evidence>
<dbReference type="Proteomes" id="UP000237144">
    <property type="component" value="Unassembled WGS sequence"/>
</dbReference>
<evidence type="ECO:0000256" key="7">
    <source>
        <dbReference type="SAM" id="MobiDB-lite"/>
    </source>
</evidence>
<feature type="region of interest" description="Disordered" evidence="7">
    <location>
        <begin position="69"/>
        <end position="93"/>
    </location>
</feature>
<dbReference type="GO" id="GO:0032040">
    <property type="term" value="C:small-subunit processome"/>
    <property type="evidence" value="ECO:0007669"/>
    <property type="project" value="InterPro"/>
</dbReference>
<feature type="compositionally biased region" description="Polar residues" evidence="7">
    <location>
        <begin position="1"/>
        <end position="10"/>
    </location>
</feature>
<comment type="caution">
    <text evidence="8">The sequence shown here is derived from an EMBL/GenBank/DDBJ whole genome shotgun (WGS) entry which is preliminary data.</text>
</comment>
<dbReference type="PANTHER" id="PTHR23183">
    <property type="entry name" value="NOP14"/>
    <property type="match status" value="1"/>
</dbReference>
<dbReference type="GO" id="GO:0030692">
    <property type="term" value="C:Noc4p-Nop14p complex"/>
    <property type="evidence" value="ECO:0007669"/>
    <property type="project" value="TreeGrafter"/>
</dbReference>
<gene>
    <name evidence="8" type="ORF">BMF94_6264</name>
</gene>
<feature type="compositionally biased region" description="Basic and acidic residues" evidence="7">
    <location>
        <begin position="251"/>
        <end position="278"/>
    </location>
</feature>
<evidence type="ECO:0000256" key="6">
    <source>
        <dbReference type="ARBA" id="ARBA00024695"/>
    </source>
</evidence>
<feature type="region of interest" description="Disordered" evidence="7">
    <location>
        <begin position="417"/>
        <end position="553"/>
    </location>
</feature>
<evidence type="ECO:0000256" key="5">
    <source>
        <dbReference type="ARBA" id="ARBA00023242"/>
    </source>
</evidence>
<comment type="function">
    <text evidence="6">Involved in nucleolar processing of pre-18S ribosomal RNA. Has a role in the nuclear export of 40S pre-ribosomal subunit to the cytoplasm.</text>
</comment>
<feature type="region of interest" description="Disordered" evidence="7">
    <location>
        <begin position="1"/>
        <end position="46"/>
    </location>
</feature>
<evidence type="ECO:0008006" key="10">
    <source>
        <dbReference type="Google" id="ProtNLM"/>
    </source>
</evidence>
<feature type="compositionally biased region" description="Low complexity" evidence="7">
    <location>
        <begin position="348"/>
        <end position="357"/>
    </location>
</feature>
<feature type="compositionally biased region" description="Acidic residues" evidence="7">
    <location>
        <begin position="518"/>
        <end position="553"/>
    </location>
</feature>
<accession>A0A2S5B2D8</accession>
<evidence type="ECO:0000313" key="8">
    <source>
        <dbReference type="EMBL" id="POY70851.1"/>
    </source>
</evidence>
<comment type="subcellular location">
    <subcellularLocation>
        <location evidence="1">Nucleus</location>
        <location evidence="1">Nucleolus</location>
    </subcellularLocation>
</comment>
<evidence type="ECO:0000256" key="2">
    <source>
        <dbReference type="ARBA" id="ARBA00007466"/>
    </source>
</evidence>
<feature type="region of interest" description="Disordered" evidence="7">
    <location>
        <begin position="1042"/>
        <end position="1069"/>
    </location>
</feature>
<keyword evidence="3" id="KW-0690">Ribosome biogenesis</keyword>
<keyword evidence="9" id="KW-1185">Reference proteome</keyword>
<protein>
    <recommendedName>
        <fullName evidence="10">Nop14-like protein</fullName>
    </recommendedName>
</protein>
<feature type="region of interest" description="Disordered" evidence="7">
    <location>
        <begin position="245"/>
        <end position="403"/>
    </location>
</feature>
<feature type="compositionally biased region" description="Basic and acidic residues" evidence="7">
    <location>
        <begin position="1042"/>
        <end position="1055"/>
    </location>
</feature>
<name>A0A2S5B2D8_9BASI</name>
<keyword evidence="4" id="KW-0698">rRNA processing</keyword>
<organism evidence="8 9">
    <name type="scientific">Rhodotorula taiwanensis</name>
    <dbReference type="NCBI Taxonomy" id="741276"/>
    <lineage>
        <taxon>Eukaryota</taxon>
        <taxon>Fungi</taxon>
        <taxon>Dikarya</taxon>
        <taxon>Basidiomycota</taxon>
        <taxon>Pucciniomycotina</taxon>
        <taxon>Microbotryomycetes</taxon>
        <taxon>Sporidiobolales</taxon>
        <taxon>Sporidiobolaceae</taxon>
        <taxon>Rhodotorula</taxon>
    </lineage>
</organism>
<reference evidence="8 9" key="1">
    <citation type="journal article" date="2018" name="Front. Microbiol.">
        <title>Prospects for Fungal Bioremediation of Acidic Radioactive Waste Sites: Characterization and Genome Sequence of Rhodotorula taiwanensis MD1149.</title>
        <authorList>
            <person name="Tkavc R."/>
            <person name="Matrosova V.Y."/>
            <person name="Grichenko O.E."/>
            <person name="Gostincar C."/>
            <person name="Volpe R.P."/>
            <person name="Klimenkova P."/>
            <person name="Gaidamakova E.K."/>
            <person name="Zhou C.E."/>
            <person name="Stewart B.J."/>
            <person name="Lyman M.G."/>
            <person name="Malfatti S.A."/>
            <person name="Rubinfeld B."/>
            <person name="Courtot M."/>
            <person name="Singh J."/>
            <person name="Dalgard C.L."/>
            <person name="Hamilton T."/>
            <person name="Frey K.G."/>
            <person name="Gunde-Cimerman N."/>
            <person name="Dugan L."/>
            <person name="Daly M.J."/>
        </authorList>
    </citation>
    <scope>NUCLEOTIDE SEQUENCE [LARGE SCALE GENOMIC DNA]</scope>
    <source>
        <strain evidence="8 9">MD1149</strain>
    </source>
</reference>
<feature type="compositionally biased region" description="Basic residues" evidence="7">
    <location>
        <begin position="1056"/>
        <end position="1069"/>
    </location>
</feature>
<feature type="compositionally biased region" description="Basic and acidic residues" evidence="7">
    <location>
        <begin position="435"/>
        <end position="452"/>
    </location>
</feature>
<dbReference type="AlphaFoldDB" id="A0A2S5B2D8"/>
<dbReference type="EMBL" id="PJQD01000097">
    <property type="protein sequence ID" value="POY70851.1"/>
    <property type="molecule type" value="Genomic_DNA"/>
</dbReference>
<feature type="region of interest" description="Disordered" evidence="7">
    <location>
        <begin position="160"/>
        <end position="214"/>
    </location>
</feature>
<proteinExistence type="inferred from homology"/>
<keyword evidence="5" id="KW-0539">Nucleus</keyword>
<dbReference type="GO" id="GO:0030490">
    <property type="term" value="P:maturation of SSU-rRNA"/>
    <property type="evidence" value="ECO:0007669"/>
    <property type="project" value="TreeGrafter"/>
</dbReference>
<evidence type="ECO:0000313" key="9">
    <source>
        <dbReference type="Proteomes" id="UP000237144"/>
    </source>
</evidence>